<feature type="region of interest" description="Disordered" evidence="1">
    <location>
        <begin position="1"/>
        <end position="78"/>
    </location>
</feature>
<proteinExistence type="predicted"/>
<reference evidence="2" key="1">
    <citation type="journal article" date="2022" name="bioRxiv">
        <title>Sequencing and chromosome-scale assembly of the giantPleurodeles waltlgenome.</title>
        <authorList>
            <person name="Brown T."/>
            <person name="Elewa A."/>
            <person name="Iarovenko S."/>
            <person name="Subramanian E."/>
            <person name="Araus A.J."/>
            <person name="Petzold A."/>
            <person name="Susuki M."/>
            <person name="Suzuki K.-i.T."/>
            <person name="Hayashi T."/>
            <person name="Toyoda A."/>
            <person name="Oliveira C."/>
            <person name="Osipova E."/>
            <person name="Leigh N.D."/>
            <person name="Simon A."/>
            <person name="Yun M.H."/>
        </authorList>
    </citation>
    <scope>NUCLEOTIDE SEQUENCE</scope>
    <source>
        <strain evidence="2">20211129_DDA</strain>
        <tissue evidence="2">Liver</tissue>
    </source>
</reference>
<sequence length="78" mass="8460">MLCAPALGVGSSSTRQQRAPEVRDRRERRGSDGDRHQRSSAKHRSGLSGPEGPRSRVLMDATSGRLRHNSTTPILPGT</sequence>
<feature type="compositionally biased region" description="Basic and acidic residues" evidence="1">
    <location>
        <begin position="18"/>
        <end position="37"/>
    </location>
</feature>
<keyword evidence="3" id="KW-1185">Reference proteome</keyword>
<accession>A0AAV7MRE9</accession>
<dbReference type="EMBL" id="JANPWB010000013">
    <property type="protein sequence ID" value="KAJ1106321.1"/>
    <property type="molecule type" value="Genomic_DNA"/>
</dbReference>
<feature type="compositionally biased region" description="Polar residues" evidence="1">
    <location>
        <begin position="69"/>
        <end position="78"/>
    </location>
</feature>
<evidence type="ECO:0000313" key="2">
    <source>
        <dbReference type="EMBL" id="KAJ1106321.1"/>
    </source>
</evidence>
<organism evidence="2 3">
    <name type="scientific">Pleurodeles waltl</name>
    <name type="common">Iberian ribbed newt</name>
    <dbReference type="NCBI Taxonomy" id="8319"/>
    <lineage>
        <taxon>Eukaryota</taxon>
        <taxon>Metazoa</taxon>
        <taxon>Chordata</taxon>
        <taxon>Craniata</taxon>
        <taxon>Vertebrata</taxon>
        <taxon>Euteleostomi</taxon>
        <taxon>Amphibia</taxon>
        <taxon>Batrachia</taxon>
        <taxon>Caudata</taxon>
        <taxon>Salamandroidea</taxon>
        <taxon>Salamandridae</taxon>
        <taxon>Pleurodelinae</taxon>
        <taxon>Pleurodeles</taxon>
    </lineage>
</organism>
<protein>
    <submittedName>
        <fullName evidence="2">Uncharacterized protein</fullName>
    </submittedName>
</protein>
<evidence type="ECO:0000313" key="3">
    <source>
        <dbReference type="Proteomes" id="UP001066276"/>
    </source>
</evidence>
<dbReference type="AlphaFoldDB" id="A0AAV7MRE9"/>
<dbReference type="Proteomes" id="UP001066276">
    <property type="component" value="Chromosome 9"/>
</dbReference>
<evidence type="ECO:0000256" key="1">
    <source>
        <dbReference type="SAM" id="MobiDB-lite"/>
    </source>
</evidence>
<gene>
    <name evidence="2" type="ORF">NDU88_003722</name>
</gene>
<name>A0AAV7MRE9_PLEWA</name>
<comment type="caution">
    <text evidence="2">The sequence shown here is derived from an EMBL/GenBank/DDBJ whole genome shotgun (WGS) entry which is preliminary data.</text>
</comment>